<proteinExistence type="predicted"/>
<dbReference type="GO" id="GO:0046872">
    <property type="term" value="F:metal ion binding"/>
    <property type="evidence" value="ECO:0007669"/>
    <property type="project" value="UniProtKB-KW"/>
</dbReference>
<organism evidence="7 8">
    <name type="scientific">Candidatus Tremblayella phenacoccinincola</name>
    <dbReference type="NCBI Taxonomy" id="1010676"/>
    <lineage>
        <taxon>Bacteria</taxon>
        <taxon>Pseudomonadati</taxon>
        <taxon>Pseudomonadota</taxon>
        <taxon>Betaproteobacteria</taxon>
        <taxon>Candidatus Tremblayella</taxon>
    </lineage>
</organism>
<sequence>MLSFLKCTTIIIEHKQTTISFPSMYKLGNTYGAHISYLPSFLQATLDSMLRLTIGRTADISHLIRWGPLSRRYTKNPFVHSKVFIQDLSGITLAAFITNATSKAKLLNEANILSRAQPLFSRAKPSSNYKEVYLLPWHIRPVFTAIHSRIKKLNNIRIFCSGSESGVNGCSTSTSTNSNDIGFSSWRTNSLGSESSMYMHMHMLAQPSKTHITGYFGLVLAGKEQSNISSVELVLTAAESLRKSSPPGKNVELIGKESHWLTLQDRFIVSGLSLVYGQTGFIAFNNKVFNYILSNGKDKDEPLALAKILKAQKLFGSPERNTILCSNSLNVTLSW</sequence>
<gene>
    <name evidence="7" type="primary">acnA</name>
    <name evidence="7" type="ORF">TPPER_00114</name>
</gene>
<reference evidence="7 8" key="1">
    <citation type="journal article" date="2017" name="ISME J.">
        <title>Tremblaya phenacola PPER: an evolutionary beta-gammaproteobacterium collage.</title>
        <authorList>
            <person name="Gil R."/>
            <person name="Vargas-Chavez C."/>
            <person name="Lopez-Madrigal S."/>
            <person name="Santos-Garcia D."/>
            <person name="Latorre A."/>
            <person name="Moya A."/>
        </authorList>
    </citation>
    <scope>NUCLEOTIDE SEQUENCE [LARGE SCALE GENOMIC DNA]</scope>
    <source>
        <strain evidence="7 8">PPER</strain>
    </source>
</reference>
<dbReference type="InterPro" id="IPR001030">
    <property type="entry name" value="Acoase/IPM_deHydtase_lsu_aba"/>
</dbReference>
<evidence type="ECO:0000256" key="4">
    <source>
        <dbReference type="ARBA" id="ARBA00023014"/>
    </source>
</evidence>
<keyword evidence="8" id="KW-1185">Reference proteome</keyword>
<dbReference type="OrthoDB" id="9764318at2"/>
<evidence type="ECO:0000256" key="3">
    <source>
        <dbReference type="ARBA" id="ARBA00023004"/>
    </source>
</evidence>
<dbReference type="InterPro" id="IPR006249">
    <property type="entry name" value="Aconitase/IRP2"/>
</dbReference>
<dbReference type="GO" id="GO:0003994">
    <property type="term" value="F:aconitate hydratase activity"/>
    <property type="evidence" value="ECO:0007669"/>
    <property type="project" value="UniProtKB-EC"/>
</dbReference>
<protein>
    <recommendedName>
        <fullName evidence="1">aconitate hydratase</fullName>
        <ecNumber evidence="1">4.2.1.3</ecNumber>
    </recommendedName>
</protein>
<dbReference type="EMBL" id="MKGN01000012">
    <property type="protein sequence ID" value="PHN16273.1"/>
    <property type="molecule type" value="Genomic_DNA"/>
</dbReference>
<dbReference type="EC" id="4.2.1.3" evidence="1"/>
<dbReference type="Gene3D" id="3.30.499.10">
    <property type="entry name" value="Aconitase, domain 3"/>
    <property type="match status" value="1"/>
</dbReference>
<keyword evidence="2" id="KW-0479">Metal-binding</keyword>
<dbReference type="InterPro" id="IPR036008">
    <property type="entry name" value="Aconitase_4Fe-4S_dom"/>
</dbReference>
<keyword evidence="7" id="KW-0456">Lyase</keyword>
<name>A0A2G0V745_9PROT</name>
<comment type="caution">
    <text evidence="7">The sequence shown here is derived from an EMBL/GenBank/DDBJ whole genome shotgun (WGS) entry which is preliminary data.</text>
</comment>
<dbReference type="AlphaFoldDB" id="A0A2G0V745"/>
<evidence type="ECO:0000259" key="6">
    <source>
        <dbReference type="Pfam" id="PF00330"/>
    </source>
</evidence>
<dbReference type="GO" id="GO:0051536">
    <property type="term" value="F:iron-sulfur cluster binding"/>
    <property type="evidence" value="ECO:0007669"/>
    <property type="project" value="UniProtKB-KW"/>
</dbReference>
<evidence type="ECO:0000313" key="7">
    <source>
        <dbReference type="EMBL" id="PHN16273.1"/>
    </source>
</evidence>
<dbReference type="SUPFAM" id="SSF53732">
    <property type="entry name" value="Aconitase iron-sulfur domain"/>
    <property type="match status" value="1"/>
</dbReference>
<dbReference type="InterPro" id="IPR015931">
    <property type="entry name" value="Acnase/IPM_dHydase_lsu_aba_1/3"/>
</dbReference>
<evidence type="ECO:0000313" key="8">
    <source>
        <dbReference type="Proteomes" id="UP000222818"/>
    </source>
</evidence>
<accession>A0A2G0V745</accession>
<keyword evidence="4" id="KW-0411">Iron-sulfur</keyword>
<evidence type="ECO:0000256" key="5">
    <source>
        <dbReference type="ARBA" id="ARBA00023501"/>
    </source>
</evidence>
<dbReference type="PANTHER" id="PTHR11670">
    <property type="entry name" value="ACONITASE/IRON-RESPONSIVE ELEMENT FAMILY MEMBER"/>
    <property type="match status" value="1"/>
</dbReference>
<feature type="domain" description="Aconitase/3-isopropylmalate dehydratase large subunit alpha/beta/alpha" evidence="6">
    <location>
        <begin position="201"/>
        <end position="316"/>
    </location>
</feature>
<evidence type="ECO:0000256" key="2">
    <source>
        <dbReference type="ARBA" id="ARBA00022723"/>
    </source>
</evidence>
<dbReference type="Proteomes" id="UP000222818">
    <property type="component" value="Unassembled WGS sequence"/>
</dbReference>
<dbReference type="Pfam" id="PF00330">
    <property type="entry name" value="Aconitase"/>
    <property type="match status" value="1"/>
</dbReference>
<comment type="catalytic activity">
    <reaction evidence="5">
        <text>citrate = D-threo-isocitrate</text>
        <dbReference type="Rhea" id="RHEA:10336"/>
        <dbReference type="ChEBI" id="CHEBI:15562"/>
        <dbReference type="ChEBI" id="CHEBI:16947"/>
        <dbReference type="EC" id="4.2.1.3"/>
    </reaction>
</comment>
<evidence type="ECO:0000256" key="1">
    <source>
        <dbReference type="ARBA" id="ARBA00012926"/>
    </source>
</evidence>
<keyword evidence="3" id="KW-0408">Iron</keyword>